<keyword evidence="2" id="KW-1185">Reference proteome</keyword>
<proteinExistence type="predicted"/>
<sequence>LCLNRDFNNCNTIFFYYSILEFIRKLNDKVSSFKANSYKYIFYNNTGCRNGGGQIDTTGDVVNIRTHPSFSTINDDISSFICNI</sequence>
<dbReference type="AlphaFoldDB" id="A0A2T2N816"/>
<protein>
    <submittedName>
        <fullName evidence="1">Uncharacterized protein</fullName>
    </submittedName>
</protein>
<accession>A0A2T2N816</accession>
<evidence type="ECO:0000313" key="2">
    <source>
        <dbReference type="Proteomes" id="UP000240883"/>
    </source>
</evidence>
<dbReference type="OrthoDB" id="2910287at2759"/>
<dbReference type="Gene3D" id="2.60.20.10">
    <property type="entry name" value="Crystallins"/>
    <property type="match status" value="1"/>
</dbReference>
<organism evidence="1 2">
    <name type="scientific">Corynespora cassiicola Philippines</name>
    <dbReference type="NCBI Taxonomy" id="1448308"/>
    <lineage>
        <taxon>Eukaryota</taxon>
        <taxon>Fungi</taxon>
        <taxon>Dikarya</taxon>
        <taxon>Ascomycota</taxon>
        <taxon>Pezizomycotina</taxon>
        <taxon>Dothideomycetes</taxon>
        <taxon>Pleosporomycetidae</taxon>
        <taxon>Pleosporales</taxon>
        <taxon>Corynesporascaceae</taxon>
        <taxon>Corynespora</taxon>
    </lineage>
</organism>
<evidence type="ECO:0000313" key="1">
    <source>
        <dbReference type="EMBL" id="PSN61574.1"/>
    </source>
</evidence>
<dbReference type="EMBL" id="KZ678144">
    <property type="protein sequence ID" value="PSN61574.1"/>
    <property type="molecule type" value="Genomic_DNA"/>
</dbReference>
<name>A0A2T2N816_CORCC</name>
<dbReference type="Proteomes" id="UP000240883">
    <property type="component" value="Unassembled WGS sequence"/>
</dbReference>
<reference evidence="1 2" key="1">
    <citation type="journal article" date="2018" name="Front. Microbiol.">
        <title>Genome-Wide Analysis of Corynespora cassiicola Leaf Fall Disease Putative Effectors.</title>
        <authorList>
            <person name="Lopez D."/>
            <person name="Ribeiro S."/>
            <person name="Label P."/>
            <person name="Fumanal B."/>
            <person name="Venisse J.S."/>
            <person name="Kohler A."/>
            <person name="de Oliveira R.R."/>
            <person name="Labutti K."/>
            <person name="Lipzen A."/>
            <person name="Lail K."/>
            <person name="Bauer D."/>
            <person name="Ohm R.A."/>
            <person name="Barry K.W."/>
            <person name="Spatafora J."/>
            <person name="Grigoriev I.V."/>
            <person name="Martin F.M."/>
            <person name="Pujade-Renaud V."/>
        </authorList>
    </citation>
    <scope>NUCLEOTIDE SEQUENCE [LARGE SCALE GENOMIC DNA]</scope>
    <source>
        <strain evidence="1 2">Philippines</strain>
    </source>
</reference>
<feature type="non-terminal residue" evidence="1">
    <location>
        <position position="1"/>
    </location>
</feature>
<gene>
    <name evidence="1" type="ORF">BS50DRAFT_504380</name>
</gene>